<dbReference type="PANTHER" id="PTHR13812">
    <property type="entry name" value="KETIMINE REDUCTASE MU-CRYSTALLIN"/>
    <property type="match status" value="1"/>
</dbReference>
<dbReference type="InterPro" id="IPR053444">
    <property type="entry name" value="Pyr2C_reductase-like"/>
</dbReference>
<dbReference type="InterPro" id="IPR036291">
    <property type="entry name" value="NAD(P)-bd_dom_sf"/>
</dbReference>
<evidence type="ECO:0000313" key="2">
    <source>
        <dbReference type="Proteomes" id="UP000316993"/>
    </source>
</evidence>
<dbReference type="NCBIfam" id="NF005603">
    <property type="entry name" value="PRK07340.1"/>
    <property type="match status" value="1"/>
</dbReference>
<name>A0A543KW44_9BURK</name>
<proteinExistence type="predicted"/>
<comment type="caution">
    <text evidence="1">The sequence shown here is derived from an EMBL/GenBank/DDBJ whole genome shotgun (WGS) entry which is preliminary data.</text>
</comment>
<reference evidence="1 2" key="1">
    <citation type="submission" date="2019-06" db="EMBL/GenBank/DDBJ databases">
        <title>Genomic Encyclopedia of Archaeal and Bacterial Type Strains, Phase II (KMG-II): from individual species to whole genera.</title>
        <authorList>
            <person name="Goeker M."/>
        </authorList>
    </citation>
    <scope>NUCLEOTIDE SEQUENCE [LARGE SCALE GENOMIC DNA]</scope>
    <source>
        <strain evidence="1 2">DSM 7270</strain>
    </source>
</reference>
<dbReference type="AlphaFoldDB" id="A0A543KW44"/>
<dbReference type="InterPro" id="IPR003462">
    <property type="entry name" value="ODC_Mu_crystall"/>
</dbReference>
<dbReference type="NCBIfam" id="NF045512">
    <property type="entry name" value="PyrPipCarbRedLhpI"/>
    <property type="match status" value="1"/>
</dbReference>
<gene>
    <name evidence="1" type="ORF">BDD18_3952</name>
</gene>
<dbReference type="Gene3D" id="3.40.50.720">
    <property type="entry name" value="NAD(P)-binding Rossmann-like Domain"/>
    <property type="match status" value="1"/>
</dbReference>
<protein>
    <submittedName>
        <fullName evidence="1">1-piperideine-2-carboxylate/1-pyrroline-2-carboxylate reductase [NAD(P)H]</fullName>
    </submittedName>
</protein>
<dbReference type="RefSeq" id="WP_142085384.1">
    <property type="nucleotide sequence ID" value="NZ_CP117193.1"/>
</dbReference>
<sequence length="313" mass="32436">MTASTSTASPTHRLPVCDAKATAQALPFAALAKAIEAAAVEYREGKILSPERMVVPMGQGGVMLSMPATSHDIGIHKLVNVHPGNAALKLPTIHGIVTVCAAATGQPLCQLDGPVVTGRRTAAVSMVAIHRLLGHAPRQVLLIGTGVQARHHIQALQDLYPDCTVWVRSRQVATAQALCAGFAGSATVRACPAGIPEGVDAVITLTTATEPVYDEPPQAGRVVVGVGAFKPEMAEIGKTTLDGSVLYADDPAGARHEAGDLLRAGVEWSRVHALAQLVREDPDRSQAFVFKSVGTAAWDLAAARAALASLGIA</sequence>
<accession>A0A543KW44</accession>
<dbReference type="Pfam" id="PF02423">
    <property type="entry name" value="OCD_Mu_crystall"/>
    <property type="match status" value="1"/>
</dbReference>
<organism evidence="1 2">
    <name type="scientific">Acidovorax temperans</name>
    <dbReference type="NCBI Taxonomy" id="80878"/>
    <lineage>
        <taxon>Bacteria</taxon>
        <taxon>Pseudomonadati</taxon>
        <taxon>Pseudomonadota</taxon>
        <taxon>Betaproteobacteria</taxon>
        <taxon>Burkholderiales</taxon>
        <taxon>Comamonadaceae</taxon>
        <taxon>Acidovorax</taxon>
    </lineage>
</organism>
<dbReference type="Proteomes" id="UP000316993">
    <property type="component" value="Unassembled WGS sequence"/>
</dbReference>
<dbReference type="InterPro" id="IPR023401">
    <property type="entry name" value="ODC_N"/>
</dbReference>
<dbReference type="PANTHER" id="PTHR13812:SF19">
    <property type="entry name" value="KETIMINE REDUCTASE MU-CRYSTALLIN"/>
    <property type="match status" value="1"/>
</dbReference>
<dbReference type="EMBL" id="VFPV01000004">
    <property type="protein sequence ID" value="TQM99300.1"/>
    <property type="molecule type" value="Genomic_DNA"/>
</dbReference>
<dbReference type="GO" id="GO:0042562">
    <property type="term" value="F:hormone binding"/>
    <property type="evidence" value="ECO:0007669"/>
    <property type="project" value="TreeGrafter"/>
</dbReference>
<evidence type="ECO:0000313" key="1">
    <source>
        <dbReference type="EMBL" id="TQM99300.1"/>
    </source>
</evidence>
<dbReference type="GO" id="GO:0005737">
    <property type="term" value="C:cytoplasm"/>
    <property type="evidence" value="ECO:0007669"/>
    <property type="project" value="TreeGrafter"/>
</dbReference>
<dbReference type="PIRSF" id="PIRSF001439">
    <property type="entry name" value="CryM"/>
    <property type="match status" value="1"/>
</dbReference>
<dbReference type="Gene3D" id="3.30.1780.10">
    <property type="entry name" value="ornithine cyclodeaminase, domain 1"/>
    <property type="match status" value="1"/>
</dbReference>
<dbReference type="SUPFAM" id="SSF51735">
    <property type="entry name" value="NAD(P)-binding Rossmann-fold domains"/>
    <property type="match status" value="1"/>
</dbReference>